<comment type="caution">
    <text evidence="2">The sequence shown here is derived from an EMBL/GenBank/DDBJ whole genome shotgun (WGS) entry which is preliminary data.</text>
</comment>
<feature type="compositionally biased region" description="Polar residues" evidence="1">
    <location>
        <begin position="1"/>
        <end position="10"/>
    </location>
</feature>
<evidence type="ECO:0000313" key="2">
    <source>
        <dbReference type="EMBL" id="PRQ71553.1"/>
    </source>
</evidence>
<accession>A0A2T0A0P6</accession>
<proteinExistence type="predicted"/>
<dbReference type="Proteomes" id="UP000239560">
    <property type="component" value="Unassembled WGS sequence"/>
</dbReference>
<protein>
    <submittedName>
        <fullName evidence="2">Uncharacterized protein</fullName>
    </submittedName>
</protein>
<evidence type="ECO:0000256" key="1">
    <source>
        <dbReference type="SAM" id="MobiDB-lite"/>
    </source>
</evidence>
<reference evidence="2 3" key="1">
    <citation type="journal article" date="2018" name="Elife">
        <title>Functional genomics of lipid metabolism in the oleaginous yeast Rhodosporidium toruloides.</title>
        <authorList>
            <person name="Coradetti S.T."/>
            <person name="Pinel D."/>
            <person name="Geiselman G."/>
            <person name="Ito M."/>
            <person name="Mondo S."/>
            <person name="Reilly M.C."/>
            <person name="Cheng Y.F."/>
            <person name="Bauer S."/>
            <person name="Grigoriev I."/>
            <person name="Gladden J.M."/>
            <person name="Simmons B.A."/>
            <person name="Brem R."/>
            <person name="Arkin A.P."/>
            <person name="Skerker J.M."/>
        </authorList>
    </citation>
    <scope>NUCLEOTIDE SEQUENCE [LARGE SCALE GENOMIC DNA]</scope>
    <source>
        <strain evidence="2 3">NBRC 0880</strain>
    </source>
</reference>
<sequence length="63" mass="7155">MGKKGGSTQPDEVYKPSEHGGLKKKCVRFPCRHLRAFADLALLPPFSQRRARQAHELGARLRR</sequence>
<feature type="region of interest" description="Disordered" evidence="1">
    <location>
        <begin position="1"/>
        <end position="20"/>
    </location>
</feature>
<name>A0A2T0A0P6_RHOTO</name>
<gene>
    <name evidence="2" type="ORF">AAT19DRAFT_10411</name>
</gene>
<evidence type="ECO:0000313" key="3">
    <source>
        <dbReference type="Proteomes" id="UP000239560"/>
    </source>
</evidence>
<dbReference type="EMBL" id="LCTV02000012">
    <property type="protein sequence ID" value="PRQ71553.1"/>
    <property type="molecule type" value="Genomic_DNA"/>
</dbReference>
<organism evidence="2 3">
    <name type="scientific">Rhodotorula toruloides</name>
    <name type="common">Yeast</name>
    <name type="synonym">Rhodosporidium toruloides</name>
    <dbReference type="NCBI Taxonomy" id="5286"/>
    <lineage>
        <taxon>Eukaryota</taxon>
        <taxon>Fungi</taxon>
        <taxon>Dikarya</taxon>
        <taxon>Basidiomycota</taxon>
        <taxon>Pucciniomycotina</taxon>
        <taxon>Microbotryomycetes</taxon>
        <taxon>Sporidiobolales</taxon>
        <taxon>Sporidiobolaceae</taxon>
        <taxon>Rhodotorula</taxon>
    </lineage>
</organism>
<dbReference type="AlphaFoldDB" id="A0A2T0A0P6"/>